<name>A0ABT3G4G5_9BACT</name>
<dbReference type="CDD" id="cd02440">
    <property type="entry name" value="AdoMet_MTases"/>
    <property type="match status" value="1"/>
</dbReference>
<dbReference type="GO" id="GO:0032259">
    <property type="term" value="P:methylation"/>
    <property type="evidence" value="ECO:0007669"/>
    <property type="project" value="UniProtKB-KW"/>
</dbReference>
<dbReference type="InterPro" id="IPR029063">
    <property type="entry name" value="SAM-dependent_MTases_sf"/>
</dbReference>
<dbReference type="PANTHER" id="PTHR45445">
    <property type="match status" value="1"/>
</dbReference>
<dbReference type="EMBL" id="JAPDDR010000007">
    <property type="protein sequence ID" value="MCW1914723.1"/>
    <property type="molecule type" value="Genomic_DNA"/>
</dbReference>
<sequence>MSANPYESERLLAEYLLFHYGKADEILPAEAPPGMKEALDFAVRTTRHFSPGQVARTLDLGCAVGRSTYELSRDSSEVLGIDYSHSFIQAAAALAGGPLNYQRHDEANLRTVLEARVPQDLPIGAVSFETGDATSLRADLGDFHRVHAANLLCRLFNPAVLLKRLPSLLRPGGELVLATPCTWLGEFTPPENWPVGSTLDWLQDELAHDFELLKVTDEPFLIRETARKFQWTSSMVTLWRRK</sequence>
<comment type="caution">
    <text evidence="1">The sequence shown here is derived from an EMBL/GenBank/DDBJ whole genome shotgun (WGS) entry which is preliminary data.</text>
</comment>
<keyword evidence="1" id="KW-0808">Transferase</keyword>
<dbReference type="PANTHER" id="PTHR45445:SF2">
    <property type="entry name" value="METHYLTRANSFERASE TYPE 11 DOMAIN-CONTAINING PROTEIN"/>
    <property type="match status" value="1"/>
</dbReference>
<dbReference type="Proteomes" id="UP001165653">
    <property type="component" value="Unassembled WGS sequence"/>
</dbReference>
<evidence type="ECO:0000313" key="2">
    <source>
        <dbReference type="Proteomes" id="UP001165653"/>
    </source>
</evidence>
<dbReference type="Pfam" id="PF13489">
    <property type="entry name" value="Methyltransf_23"/>
    <property type="match status" value="1"/>
</dbReference>
<keyword evidence="2" id="KW-1185">Reference proteome</keyword>
<dbReference type="GO" id="GO:0008168">
    <property type="term" value="F:methyltransferase activity"/>
    <property type="evidence" value="ECO:0007669"/>
    <property type="project" value="UniProtKB-KW"/>
</dbReference>
<keyword evidence="1" id="KW-0489">Methyltransferase</keyword>
<evidence type="ECO:0000313" key="1">
    <source>
        <dbReference type="EMBL" id="MCW1914723.1"/>
    </source>
</evidence>
<reference evidence="1" key="1">
    <citation type="submission" date="2022-10" db="EMBL/GenBank/DDBJ databases">
        <title>Luteolibacter sp. GHJ8, whole genome shotgun sequencing project.</title>
        <authorList>
            <person name="Zhao G."/>
            <person name="Shen L."/>
        </authorList>
    </citation>
    <scope>NUCLEOTIDE SEQUENCE</scope>
    <source>
        <strain evidence="1">GHJ8</strain>
    </source>
</reference>
<protein>
    <submittedName>
        <fullName evidence="1">Class I SAM-dependent methyltransferase</fullName>
    </submittedName>
</protein>
<dbReference type="Gene3D" id="3.40.50.150">
    <property type="entry name" value="Vaccinia Virus protein VP39"/>
    <property type="match status" value="1"/>
</dbReference>
<proteinExistence type="predicted"/>
<organism evidence="1 2">
    <name type="scientific">Luteolibacter rhizosphaerae</name>
    <dbReference type="NCBI Taxonomy" id="2989719"/>
    <lineage>
        <taxon>Bacteria</taxon>
        <taxon>Pseudomonadati</taxon>
        <taxon>Verrucomicrobiota</taxon>
        <taxon>Verrucomicrobiia</taxon>
        <taxon>Verrucomicrobiales</taxon>
        <taxon>Verrucomicrobiaceae</taxon>
        <taxon>Luteolibacter</taxon>
    </lineage>
</organism>
<accession>A0ABT3G4G5</accession>
<gene>
    <name evidence="1" type="ORF">OJ996_14135</name>
</gene>
<dbReference type="SUPFAM" id="SSF53335">
    <property type="entry name" value="S-adenosyl-L-methionine-dependent methyltransferases"/>
    <property type="match status" value="1"/>
</dbReference>
<dbReference type="RefSeq" id="WP_264514259.1">
    <property type="nucleotide sequence ID" value="NZ_JAPDDR010000007.1"/>
</dbReference>